<evidence type="ECO:0000256" key="5">
    <source>
        <dbReference type="ARBA" id="ARBA00023136"/>
    </source>
</evidence>
<dbReference type="PANTHER" id="PTHR11266:SF80">
    <property type="entry name" value="PEROXISOMAL MEMBRANE PROTEIN 2"/>
    <property type="match status" value="1"/>
</dbReference>
<keyword evidence="3 6" id="KW-0812">Transmembrane</keyword>
<dbReference type="Pfam" id="PF04117">
    <property type="entry name" value="Mpv17_PMP22"/>
    <property type="match status" value="1"/>
</dbReference>
<dbReference type="InterPro" id="IPR007248">
    <property type="entry name" value="Mpv17_PMP22"/>
</dbReference>
<name>A0A6A6WCU5_9PEZI</name>
<gene>
    <name evidence="7" type="ORF">EJ05DRAFT_283112</name>
</gene>
<dbReference type="RefSeq" id="XP_033602846.1">
    <property type="nucleotide sequence ID" value="XM_033740457.1"/>
</dbReference>
<comment type="subcellular location">
    <subcellularLocation>
        <location evidence="1">Membrane</location>
        <topology evidence="1">Multi-pass membrane protein</topology>
    </subcellularLocation>
</comment>
<evidence type="ECO:0000313" key="7">
    <source>
        <dbReference type="EMBL" id="KAF2760395.1"/>
    </source>
</evidence>
<dbReference type="PANTHER" id="PTHR11266">
    <property type="entry name" value="PEROXISOMAL MEMBRANE PROTEIN 2, PXMP2 MPV17"/>
    <property type="match status" value="1"/>
</dbReference>
<dbReference type="OrthoDB" id="10267969at2759"/>
<dbReference type="GeneID" id="54481511"/>
<dbReference type="AlphaFoldDB" id="A0A6A6WCU5"/>
<accession>A0A6A6WCU5</accession>
<dbReference type="EMBL" id="ML996568">
    <property type="protein sequence ID" value="KAF2760395.1"/>
    <property type="molecule type" value="Genomic_DNA"/>
</dbReference>
<evidence type="ECO:0000256" key="6">
    <source>
        <dbReference type="RuleBase" id="RU363053"/>
    </source>
</evidence>
<dbReference type="GO" id="GO:0005778">
    <property type="term" value="C:peroxisomal membrane"/>
    <property type="evidence" value="ECO:0007669"/>
    <property type="project" value="TreeGrafter"/>
</dbReference>
<keyword evidence="4 6" id="KW-1133">Transmembrane helix</keyword>
<evidence type="ECO:0000256" key="4">
    <source>
        <dbReference type="ARBA" id="ARBA00022989"/>
    </source>
</evidence>
<organism evidence="7 8">
    <name type="scientific">Pseudovirgaria hyperparasitica</name>
    <dbReference type="NCBI Taxonomy" id="470096"/>
    <lineage>
        <taxon>Eukaryota</taxon>
        <taxon>Fungi</taxon>
        <taxon>Dikarya</taxon>
        <taxon>Ascomycota</taxon>
        <taxon>Pezizomycotina</taxon>
        <taxon>Dothideomycetes</taxon>
        <taxon>Dothideomycetes incertae sedis</taxon>
        <taxon>Acrospermales</taxon>
        <taxon>Acrospermaceae</taxon>
        <taxon>Pseudovirgaria</taxon>
    </lineage>
</organism>
<feature type="transmembrane region" description="Helical" evidence="6">
    <location>
        <begin position="41"/>
        <end position="61"/>
    </location>
</feature>
<proteinExistence type="inferred from homology"/>
<keyword evidence="5 6" id="KW-0472">Membrane</keyword>
<protein>
    <recommendedName>
        <fullName evidence="9">Integral membrane protein-like protein</fullName>
    </recommendedName>
</protein>
<evidence type="ECO:0000256" key="2">
    <source>
        <dbReference type="ARBA" id="ARBA00006824"/>
    </source>
</evidence>
<evidence type="ECO:0000256" key="1">
    <source>
        <dbReference type="ARBA" id="ARBA00004141"/>
    </source>
</evidence>
<sequence length="214" mass="24367">MPKLSPLVSACGMALTLNCVSNVIAQRVRAYRNSEPFVFDSTLFLQFLVVGVITTPPNYLWQGWLEKTFPGWKLVAKSDVEKGMAGADVELDEKSEKNEKGYQHKRDESFGDKVRVRDWMNIFKKWFTDCITLGAIFNTVAFLVLMGILKGKSGPQIMTDIRTETWKIIYNSYKVWPIANFVSTTWIPVEKRIVFLSFCGVLWGIYMSIVAGDL</sequence>
<dbReference type="Proteomes" id="UP000799437">
    <property type="component" value="Unassembled WGS sequence"/>
</dbReference>
<feature type="transmembrane region" description="Helical" evidence="6">
    <location>
        <begin position="193"/>
        <end position="212"/>
    </location>
</feature>
<evidence type="ECO:0008006" key="9">
    <source>
        <dbReference type="Google" id="ProtNLM"/>
    </source>
</evidence>
<comment type="similarity">
    <text evidence="2 6">Belongs to the peroxisomal membrane protein PXMP2/4 family.</text>
</comment>
<evidence type="ECO:0000313" key="8">
    <source>
        <dbReference type="Proteomes" id="UP000799437"/>
    </source>
</evidence>
<reference evidence="7" key="1">
    <citation type="journal article" date="2020" name="Stud. Mycol.">
        <title>101 Dothideomycetes genomes: a test case for predicting lifestyles and emergence of pathogens.</title>
        <authorList>
            <person name="Haridas S."/>
            <person name="Albert R."/>
            <person name="Binder M."/>
            <person name="Bloem J."/>
            <person name="Labutti K."/>
            <person name="Salamov A."/>
            <person name="Andreopoulos B."/>
            <person name="Baker S."/>
            <person name="Barry K."/>
            <person name="Bills G."/>
            <person name="Bluhm B."/>
            <person name="Cannon C."/>
            <person name="Castanera R."/>
            <person name="Culley D."/>
            <person name="Daum C."/>
            <person name="Ezra D."/>
            <person name="Gonzalez J."/>
            <person name="Henrissat B."/>
            <person name="Kuo A."/>
            <person name="Liang C."/>
            <person name="Lipzen A."/>
            <person name="Lutzoni F."/>
            <person name="Magnuson J."/>
            <person name="Mondo S."/>
            <person name="Nolan M."/>
            <person name="Ohm R."/>
            <person name="Pangilinan J."/>
            <person name="Park H.-J."/>
            <person name="Ramirez L."/>
            <person name="Alfaro M."/>
            <person name="Sun H."/>
            <person name="Tritt A."/>
            <person name="Yoshinaga Y."/>
            <person name="Zwiers L.-H."/>
            <person name="Turgeon B."/>
            <person name="Goodwin S."/>
            <person name="Spatafora J."/>
            <person name="Crous P."/>
            <person name="Grigoriev I."/>
        </authorList>
    </citation>
    <scope>NUCLEOTIDE SEQUENCE</scope>
    <source>
        <strain evidence="7">CBS 121739</strain>
    </source>
</reference>
<evidence type="ECO:0000256" key="3">
    <source>
        <dbReference type="ARBA" id="ARBA00022692"/>
    </source>
</evidence>
<feature type="transmembrane region" description="Helical" evidence="6">
    <location>
        <begin position="126"/>
        <end position="149"/>
    </location>
</feature>
<keyword evidence="8" id="KW-1185">Reference proteome</keyword>